<dbReference type="EMBL" id="RWGY01000002">
    <property type="protein sequence ID" value="TVU49279.1"/>
    <property type="molecule type" value="Genomic_DNA"/>
</dbReference>
<dbReference type="Pfam" id="PF13966">
    <property type="entry name" value="zf-RVT"/>
    <property type="match status" value="1"/>
</dbReference>
<dbReference type="InterPro" id="IPR026960">
    <property type="entry name" value="RVT-Znf"/>
</dbReference>
<feature type="non-terminal residue" evidence="2">
    <location>
        <position position="1"/>
    </location>
</feature>
<dbReference type="PANTHER" id="PTHR47746">
    <property type="entry name" value="ZF-RVT DOMAIN-CONTAINING PROTEIN"/>
    <property type="match status" value="1"/>
</dbReference>
<keyword evidence="3" id="KW-1185">Reference proteome</keyword>
<sequence>MTPTTESCKPHRGAASARGRVWEGAKDHLARRGLQHPDHCPLCDQDDETVQHVLVNCVVAREVWFHALAKVGLQELTPSADEQSFRKWWRQALRRVPKEKKRGFNTLVMLVSWAIWKRRNRCIFDGASPQPGAIISDIAEEASLWRMAGVMRLGELMS</sequence>
<dbReference type="Proteomes" id="UP000324897">
    <property type="component" value="Chromosome 6"/>
</dbReference>
<feature type="domain" description="Reverse transcriptase zinc-binding" evidence="1">
    <location>
        <begin position="26"/>
        <end position="64"/>
    </location>
</feature>
<proteinExistence type="predicted"/>
<evidence type="ECO:0000313" key="2">
    <source>
        <dbReference type="EMBL" id="TVU49279.1"/>
    </source>
</evidence>
<evidence type="ECO:0000259" key="1">
    <source>
        <dbReference type="Pfam" id="PF13966"/>
    </source>
</evidence>
<organism evidence="2 3">
    <name type="scientific">Eragrostis curvula</name>
    <name type="common">weeping love grass</name>
    <dbReference type="NCBI Taxonomy" id="38414"/>
    <lineage>
        <taxon>Eukaryota</taxon>
        <taxon>Viridiplantae</taxon>
        <taxon>Streptophyta</taxon>
        <taxon>Embryophyta</taxon>
        <taxon>Tracheophyta</taxon>
        <taxon>Spermatophyta</taxon>
        <taxon>Magnoliopsida</taxon>
        <taxon>Liliopsida</taxon>
        <taxon>Poales</taxon>
        <taxon>Poaceae</taxon>
        <taxon>PACMAD clade</taxon>
        <taxon>Chloridoideae</taxon>
        <taxon>Eragrostideae</taxon>
        <taxon>Eragrostidinae</taxon>
        <taxon>Eragrostis</taxon>
    </lineage>
</organism>
<dbReference type="AlphaFoldDB" id="A0A5J9WM54"/>
<protein>
    <recommendedName>
        <fullName evidence="1">Reverse transcriptase zinc-binding domain-containing protein</fullName>
    </recommendedName>
</protein>
<gene>
    <name evidence="2" type="ORF">EJB05_00585</name>
</gene>
<evidence type="ECO:0000313" key="3">
    <source>
        <dbReference type="Proteomes" id="UP000324897"/>
    </source>
</evidence>
<dbReference type="PANTHER" id="PTHR47746:SF40">
    <property type="entry name" value="OS04G0563550 PROTEIN"/>
    <property type="match status" value="1"/>
</dbReference>
<reference evidence="2 3" key="1">
    <citation type="journal article" date="2019" name="Sci. Rep.">
        <title>A high-quality genome of Eragrostis curvula grass provides insights into Poaceae evolution and supports new strategies to enhance forage quality.</title>
        <authorList>
            <person name="Carballo J."/>
            <person name="Santos B.A.C.M."/>
            <person name="Zappacosta D."/>
            <person name="Garbus I."/>
            <person name="Selva J.P."/>
            <person name="Gallo C.A."/>
            <person name="Diaz A."/>
            <person name="Albertini E."/>
            <person name="Caccamo M."/>
            <person name="Echenique V."/>
        </authorList>
    </citation>
    <scope>NUCLEOTIDE SEQUENCE [LARGE SCALE GENOMIC DNA]</scope>
    <source>
        <strain evidence="3">cv. Victoria</strain>
        <tissue evidence="2">Leaf</tissue>
    </source>
</reference>
<name>A0A5J9WM54_9POAL</name>
<dbReference type="OrthoDB" id="684036at2759"/>
<comment type="caution">
    <text evidence="2">The sequence shown here is derived from an EMBL/GenBank/DDBJ whole genome shotgun (WGS) entry which is preliminary data.</text>
</comment>
<accession>A0A5J9WM54</accession>
<dbReference type="Gramene" id="TVU49279">
    <property type="protein sequence ID" value="TVU49279"/>
    <property type="gene ID" value="EJB05_00585"/>
</dbReference>